<evidence type="ECO:0000313" key="1">
    <source>
        <dbReference type="EMBL" id="KAI6082146.1"/>
    </source>
</evidence>
<dbReference type="EMBL" id="MU394377">
    <property type="protein sequence ID" value="KAI6082146.1"/>
    <property type="molecule type" value="Genomic_DNA"/>
</dbReference>
<dbReference type="Proteomes" id="UP001497680">
    <property type="component" value="Unassembled WGS sequence"/>
</dbReference>
<accession>A0ACC0CP63</accession>
<protein>
    <submittedName>
        <fullName evidence="1">TIP120-domain-containing protein</fullName>
    </submittedName>
</protein>
<keyword evidence="2" id="KW-1185">Reference proteome</keyword>
<name>A0ACC0CP63_9PEZI</name>
<comment type="caution">
    <text evidence="1">The sequence shown here is derived from an EMBL/GenBank/DDBJ whole genome shotgun (WGS) entry which is preliminary data.</text>
</comment>
<proteinExistence type="predicted"/>
<gene>
    <name evidence="1" type="ORF">F4821DRAFT_247755</name>
</gene>
<organism evidence="1 2">
    <name type="scientific">Hypoxylon rubiginosum</name>
    <dbReference type="NCBI Taxonomy" id="110542"/>
    <lineage>
        <taxon>Eukaryota</taxon>
        <taxon>Fungi</taxon>
        <taxon>Dikarya</taxon>
        <taxon>Ascomycota</taxon>
        <taxon>Pezizomycotina</taxon>
        <taxon>Sordariomycetes</taxon>
        <taxon>Xylariomycetidae</taxon>
        <taxon>Xylariales</taxon>
        <taxon>Hypoxylaceae</taxon>
        <taxon>Hypoxylon</taxon>
    </lineage>
</organism>
<sequence>MAAATNPNPQLINGLLTKLSDPDSDFRFMSLNDLHQILTKQKADFLQHDYNLSSRINDNVVKALDDQNGEVQNLAVKCIAPLVTVVPIAVLSTALEKLSMLEMTNSVDNSIPSLALRNAISSLPRPVRGVVPSRNVMETYNVVSRTLIPRILGYSGPLTGAQQSSNEQRGILDKSKEPTAESVDVLIEVVRCFGPLLQALEVEKLQDVVVQVMERQSTPSQVKKRAVVALAILAPYLTDAVLDTLISKVENALKQPKLSSVMRRLYISMMGSLARSIPFKFGKHLPQLIGFVLSPLSEQELQTQLDAISEGDDNMNLEFNEVREAALVALESFLASCGLQMRNYTDEVIAACLRYLKFDPNYAVDDDEDMDEDEDADDDDDIDEDDEFEDDTGFDDDDDSSWKVRRCAAKALYTLISTRSSDLLEKGTLYRDIAGPLVKRFGEREENVRLEIIGTVALLIRKTGEGVIQPISPDDELLHLTAGNRKRRRQSSGGAVYTNKAPYLGATGLTSPTRESVPTTGPRADLSALTPQIVKLVTKMLKGKQLATKQAVVKLLDDLILVQYGGLSDYFGQIMQPIIDLTKGITGSANSGSIASSGATSATTTTLRVFVLQFTSDLVKTHSSSSFHQYLERIVDGVVSAVHDRFYKISSEAIRTTEELVKAITPPRARLATQKYKPQLDKLYEVIVDRASANDADTEVRQNAIQALGTLISRTSSPDGLALVAVEKRQAALALLLDRLRIETTRLHAVRAIDNVAANSTTPSSLEPTWIQQVALELCAQLRKANRALRGSSIQALQHLMLSPAIKGHIQADTANEIVTAILPVITANDNYLLSPALLVVAQLQLEHPRLVSSTTFIEPLCALLKKNISGLALESLVTLVMNVGSTGLGKPLMEGVLRVGVAGDPAVIGKVAGALFFASGGNLNVTVTNFVEELNNASKLTPPDTARQSLALAILGEIGLRLGAKSGLSPAIFLDQFHDEPDKVSVSAAVALGRAGAGNMSTFLPIILDAIKKPGGKQYLLLQSIREILHQAINSPTPTDISAYESSIWESLFSASRLDDNKAICAECIGRLAIMEPKTYIPKLQELLKDPLPAFRGVAVQALRYTLPDSDESFDTMLKPVLFNMLKTVLSDEDMEIRRLGMTALNSAAHNKPDLILPHLGELLPHVMAESVVKPHLIREVQMGPFKHMVDDGLEVRKSAYETLYALMETAFSRVSSLEFYDRIIAGLNDENDIRSLCNLMLSKLIVIDPEETTRRLDTVADCYRKTLSTKLKDGAVKQEVEKQEEAIKSVLRVTLLLADKTKTTLPGSSSGPGGVVPLAQMQQSGQNPVWQQYWEWVNKDFERQLKALRDENKEMAG</sequence>
<reference evidence="1 2" key="1">
    <citation type="journal article" date="2022" name="New Phytol.">
        <title>Ecological generalism drives hyperdiversity of secondary metabolite gene clusters in xylarialean endophytes.</title>
        <authorList>
            <person name="Franco M.E.E."/>
            <person name="Wisecaver J.H."/>
            <person name="Arnold A.E."/>
            <person name="Ju Y.M."/>
            <person name="Slot J.C."/>
            <person name="Ahrendt S."/>
            <person name="Moore L.P."/>
            <person name="Eastman K.E."/>
            <person name="Scott K."/>
            <person name="Konkel Z."/>
            <person name="Mondo S.J."/>
            <person name="Kuo A."/>
            <person name="Hayes R.D."/>
            <person name="Haridas S."/>
            <person name="Andreopoulos B."/>
            <person name="Riley R."/>
            <person name="LaButti K."/>
            <person name="Pangilinan J."/>
            <person name="Lipzen A."/>
            <person name="Amirebrahimi M."/>
            <person name="Yan J."/>
            <person name="Adam C."/>
            <person name="Keymanesh K."/>
            <person name="Ng V."/>
            <person name="Louie K."/>
            <person name="Northen T."/>
            <person name="Drula E."/>
            <person name="Henrissat B."/>
            <person name="Hsieh H.M."/>
            <person name="Youens-Clark K."/>
            <person name="Lutzoni F."/>
            <person name="Miadlikowska J."/>
            <person name="Eastwood D.C."/>
            <person name="Hamelin R.C."/>
            <person name="Grigoriev I.V."/>
            <person name="U'Ren J.M."/>
        </authorList>
    </citation>
    <scope>NUCLEOTIDE SEQUENCE [LARGE SCALE GENOMIC DNA]</scope>
    <source>
        <strain evidence="1 2">ER1909</strain>
    </source>
</reference>
<evidence type="ECO:0000313" key="2">
    <source>
        <dbReference type="Proteomes" id="UP001497680"/>
    </source>
</evidence>